<sequence length="118" mass="12105">MTEPVGCRWGRRHRRGQGCAAGPAGPPSAGMGGRLVRLASRWADPPPRSAPATGVPVSDMTVRHIYDSPVYRSPTLSASAEALSAEALSVEALSAEAGPGRRLRPVARGAAAPLGAAR</sequence>
<comment type="caution">
    <text evidence="2">The sequence shown here is derived from an EMBL/GenBank/DDBJ whole genome shotgun (WGS) entry which is preliminary data.</text>
</comment>
<organism evidence="2 3">
    <name type="scientific">Micromonospora coerulea</name>
    <dbReference type="NCBI Taxonomy" id="47856"/>
    <lineage>
        <taxon>Bacteria</taxon>
        <taxon>Bacillati</taxon>
        <taxon>Actinomycetota</taxon>
        <taxon>Actinomycetes</taxon>
        <taxon>Micromonosporales</taxon>
        <taxon>Micromonosporaceae</taxon>
        <taxon>Micromonospora</taxon>
    </lineage>
</organism>
<protein>
    <submittedName>
        <fullName evidence="2">Uncharacterized protein</fullName>
    </submittedName>
</protein>
<name>A0ABP8T5J8_9ACTN</name>
<dbReference type="Proteomes" id="UP001500307">
    <property type="component" value="Unassembled WGS sequence"/>
</dbReference>
<reference evidence="3" key="1">
    <citation type="journal article" date="2019" name="Int. J. Syst. Evol. Microbiol.">
        <title>The Global Catalogue of Microorganisms (GCM) 10K type strain sequencing project: providing services to taxonomists for standard genome sequencing and annotation.</title>
        <authorList>
            <consortium name="The Broad Institute Genomics Platform"/>
            <consortium name="The Broad Institute Genome Sequencing Center for Infectious Disease"/>
            <person name="Wu L."/>
            <person name="Ma J."/>
        </authorList>
    </citation>
    <scope>NUCLEOTIDE SEQUENCE [LARGE SCALE GENOMIC DNA]</scope>
    <source>
        <strain evidence="3">JCM 3175</strain>
    </source>
</reference>
<gene>
    <name evidence="2" type="ORF">GCM10023176_59030</name>
</gene>
<proteinExistence type="predicted"/>
<feature type="compositionally biased region" description="Low complexity" evidence="1">
    <location>
        <begin position="17"/>
        <end position="29"/>
    </location>
</feature>
<dbReference type="EMBL" id="BAABGU010000055">
    <property type="protein sequence ID" value="GAA4580098.1"/>
    <property type="molecule type" value="Genomic_DNA"/>
</dbReference>
<evidence type="ECO:0000256" key="1">
    <source>
        <dbReference type="SAM" id="MobiDB-lite"/>
    </source>
</evidence>
<accession>A0ABP8T5J8</accession>
<keyword evidence="3" id="KW-1185">Reference proteome</keyword>
<evidence type="ECO:0000313" key="2">
    <source>
        <dbReference type="EMBL" id="GAA4580098.1"/>
    </source>
</evidence>
<feature type="region of interest" description="Disordered" evidence="1">
    <location>
        <begin position="1"/>
        <end position="33"/>
    </location>
</feature>
<evidence type="ECO:0000313" key="3">
    <source>
        <dbReference type="Proteomes" id="UP001500307"/>
    </source>
</evidence>